<dbReference type="RefSeq" id="WP_118485087.1">
    <property type="nucleotide sequence ID" value="NZ_CAUELD010000197.1"/>
</dbReference>
<accession>A0A412GDC2</accession>
<dbReference type="SUPFAM" id="SSF52833">
    <property type="entry name" value="Thioredoxin-like"/>
    <property type="match status" value="1"/>
</dbReference>
<evidence type="ECO:0000313" key="1">
    <source>
        <dbReference type="EMBL" id="RGR92773.1"/>
    </source>
</evidence>
<dbReference type="Gene3D" id="3.40.30.10">
    <property type="entry name" value="Glutaredoxin"/>
    <property type="match status" value="1"/>
</dbReference>
<comment type="caution">
    <text evidence="1">The sequence shown here is derived from an EMBL/GenBank/DDBJ whole genome shotgun (WGS) entry which is preliminary data.</text>
</comment>
<sequence length="164" mass="18279">MIKSVKWFFVVLVIGSLISLGFSKESIPAEKLKLGDAAPQLMLCDSVQLLDLHDAREGYTLLSFWASYDAASREKNAALAHLADKHSRIKMISVSFDRYVSVFNATVKQDGLLKNDCYVETDGSDSEIFRAYDLERGFKNYLIDSRGIIVAKNVAATELASYLN</sequence>
<evidence type="ECO:0000313" key="2">
    <source>
        <dbReference type="Proteomes" id="UP000285864"/>
    </source>
</evidence>
<protein>
    <submittedName>
        <fullName evidence="1">Uncharacterized protein</fullName>
    </submittedName>
</protein>
<name>A0A412GDC2_9BACT</name>
<dbReference type="Proteomes" id="UP000285864">
    <property type="component" value="Unassembled WGS sequence"/>
</dbReference>
<keyword evidence="2" id="KW-1185">Reference proteome</keyword>
<dbReference type="EMBL" id="QRUU01000064">
    <property type="protein sequence ID" value="RGR92773.1"/>
    <property type="molecule type" value="Genomic_DNA"/>
</dbReference>
<organism evidence="1 2">
    <name type="scientific">Phocaeicola coprocola</name>
    <dbReference type="NCBI Taxonomy" id="310298"/>
    <lineage>
        <taxon>Bacteria</taxon>
        <taxon>Pseudomonadati</taxon>
        <taxon>Bacteroidota</taxon>
        <taxon>Bacteroidia</taxon>
        <taxon>Bacteroidales</taxon>
        <taxon>Bacteroidaceae</taxon>
        <taxon>Phocaeicola</taxon>
    </lineage>
</organism>
<dbReference type="AlphaFoldDB" id="A0A412GDC2"/>
<dbReference type="InterPro" id="IPR036249">
    <property type="entry name" value="Thioredoxin-like_sf"/>
</dbReference>
<reference evidence="1 2" key="1">
    <citation type="submission" date="2018-08" db="EMBL/GenBank/DDBJ databases">
        <title>A genome reference for cultivated species of the human gut microbiota.</title>
        <authorList>
            <person name="Zou Y."/>
            <person name="Xue W."/>
            <person name="Luo G."/>
        </authorList>
    </citation>
    <scope>NUCLEOTIDE SEQUENCE [LARGE SCALE GENOMIC DNA]</scope>
    <source>
        <strain evidence="1 2">AF24-2</strain>
    </source>
</reference>
<proteinExistence type="predicted"/>
<gene>
    <name evidence="1" type="ORF">DWY20_12330</name>
</gene>